<feature type="transmembrane region" description="Helical" evidence="7">
    <location>
        <begin position="330"/>
        <end position="352"/>
    </location>
</feature>
<dbReference type="InterPro" id="IPR050171">
    <property type="entry name" value="MFS_Transporters"/>
</dbReference>
<dbReference type="PROSITE" id="PS00216">
    <property type="entry name" value="SUGAR_TRANSPORT_1"/>
    <property type="match status" value="1"/>
</dbReference>
<keyword evidence="3" id="KW-1003">Cell membrane</keyword>
<feature type="domain" description="Major facilitator superfamily (MFS) profile" evidence="8">
    <location>
        <begin position="1"/>
        <end position="384"/>
    </location>
</feature>
<keyword evidence="4 7" id="KW-0812">Transmembrane</keyword>
<evidence type="ECO:0000313" key="10">
    <source>
        <dbReference type="Proteomes" id="UP000290365"/>
    </source>
</evidence>
<feature type="transmembrane region" description="Helical" evidence="7">
    <location>
        <begin position="358"/>
        <end position="380"/>
    </location>
</feature>
<evidence type="ECO:0000256" key="6">
    <source>
        <dbReference type="ARBA" id="ARBA00023136"/>
    </source>
</evidence>
<keyword evidence="5 7" id="KW-1133">Transmembrane helix</keyword>
<keyword evidence="6 7" id="KW-0472">Membrane</keyword>
<keyword evidence="2" id="KW-0813">Transport</keyword>
<protein>
    <submittedName>
        <fullName evidence="9">MFS transporter</fullName>
    </submittedName>
</protein>
<dbReference type="Gene3D" id="1.20.1250.20">
    <property type="entry name" value="MFS general substrate transporter like domains"/>
    <property type="match status" value="1"/>
</dbReference>
<dbReference type="GO" id="GO:0022857">
    <property type="term" value="F:transmembrane transporter activity"/>
    <property type="evidence" value="ECO:0007669"/>
    <property type="project" value="InterPro"/>
</dbReference>
<proteinExistence type="predicted"/>
<dbReference type="SUPFAM" id="SSF103473">
    <property type="entry name" value="MFS general substrate transporter"/>
    <property type="match status" value="1"/>
</dbReference>
<feature type="transmembrane region" description="Helical" evidence="7">
    <location>
        <begin position="236"/>
        <end position="257"/>
    </location>
</feature>
<accession>A0A4P6JJT1</accession>
<feature type="transmembrane region" description="Helical" evidence="7">
    <location>
        <begin position="290"/>
        <end position="309"/>
    </location>
</feature>
<comment type="subcellular location">
    <subcellularLocation>
        <location evidence="1">Cell membrane</location>
        <topology evidence="1">Multi-pass membrane protein</topology>
    </subcellularLocation>
</comment>
<feature type="transmembrane region" description="Helical" evidence="7">
    <location>
        <begin position="95"/>
        <end position="113"/>
    </location>
</feature>
<dbReference type="InterPro" id="IPR011701">
    <property type="entry name" value="MFS"/>
</dbReference>
<dbReference type="Pfam" id="PF07690">
    <property type="entry name" value="MFS_1"/>
    <property type="match status" value="1"/>
</dbReference>
<feature type="transmembrane region" description="Helical" evidence="7">
    <location>
        <begin position="33"/>
        <end position="54"/>
    </location>
</feature>
<dbReference type="InterPro" id="IPR005829">
    <property type="entry name" value="Sugar_transporter_CS"/>
</dbReference>
<evidence type="ECO:0000256" key="4">
    <source>
        <dbReference type="ARBA" id="ARBA00022692"/>
    </source>
</evidence>
<evidence type="ECO:0000256" key="2">
    <source>
        <dbReference type="ARBA" id="ARBA00022448"/>
    </source>
</evidence>
<organism evidence="9 10">
    <name type="scientific">Ktedonosporobacter rubrisoli</name>
    <dbReference type="NCBI Taxonomy" id="2509675"/>
    <lineage>
        <taxon>Bacteria</taxon>
        <taxon>Bacillati</taxon>
        <taxon>Chloroflexota</taxon>
        <taxon>Ktedonobacteria</taxon>
        <taxon>Ktedonobacterales</taxon>
        <taxon>Ktedonosporobacteraceae</taxon>
        <taxon>Ktedonosporobacter</taxon>
    </lineage>
</organism>
<evidence type="ECO:0000256" key="5">
    <source>
        <dbReference type="ARBA" id="ARBA00022989"/>
    </source>
</evidence>
<dbReference type="Proteomes" id="UP000290365">
    <property type="component" value="Chromosome"/>
</dbReference>
<dbReference type="GO" id="GO:0005886">
    <property type="term" value="C:plasma membrane"/>
    <property type="evidence" value="ECO:0007669"/>
    <property type="project" value="UniProtKB-SubCell"/>
</dbReference>
<reference evidence="9 10" key="1">
    <citation type="submission" date="2019-01" db="EMBL/GenBank/DDBJ databases">
        <title>Ktedonosporobacter rubrisoli SCAWS-G2.</title>
        <authorList>
            <person name="Huang Y."/>
            <person name="Yan B."/>
        </authorList>
    </citation>
    <scope>NUCLEOTIDE SEQUENCE [LARGE SCALE GENOMIC DNA]</scope>
    <source>
        <strain evidence="9 10">SCAWS-G2</strain>
    </source>
</reference>
<sequence length="408" mass="43810">MKRIWWALLTFTLGVNLPSPLYPLYQARFHLTTAVITLLFAIYALFLLPSLLFLGPLADSWGRKRLMIPALALMGAASLIFAFADQAWLLFVGRALQGLATGSFLGACTALLLEQAGKHRQRFALLLAGFTTMVGFGLGPGFAGMLIQYVLWHPFQASYFVHVILLASALLSMLTVKETILRRKARLRVAIGIPRQIRRPFWSLIAPAGFLFFAFNGTIVALIPTFSVSVLHIHNLAMGGVLIFLQMLIGGLTQVIVQRSNLLGVTRWGVILTIAGAFVIISAAPTQASLLLLGGIAIEGAGNGLLYKGSFDLAGKIGTQQQRAQIISSYYVAAYIGFSVPVFAVGIMATFIGLTGAFLSLAVVLTFLGIVLLVSTYVLAPAVSAVGQAHVSGMVEAVESKQEELAQE</sequence>
<feature type="transmembrane region" description="Helical" evidence="7">
    <location>
        <begin position="201"/>
        <end position="224"/>
    </location>
</feature>
<dbReference type="PANTHER" id="PTHR23517:SF13">
    <property type="entry name" value="MAJOR FACILITATOR SUPERFAMILY MFS_1"/>
    <property type="match status" value="1"/>
</dbReference>
<dbReference type="PANTHER" id="PTHR23517">
    <property type="entry name" value="RESISTANCE PROTEIN MDTM, PUTATIVE-RELATED-RELATED"/>
    <property type="match status" value="1"/>
</dbReference>
<gene>
    <name evidence="9" type="ORF">EPA93_04925</name>
</gene>
<feature type="transmembrane region" description="Helical" evidence="7">
    <location>
        <begin position="125"/>
        <end position="147"/>
    </location>
</feature>
<feature type="transmembrane region" description="Helical" evidence="7">
    <location>
        <begin position="66"/>
        <end position="89"/>
    </location>
</feature>
<keyword evidence="10" id="KW-1185">Reference proteome</keyword>
<dbReference type="AlphaFoldDB" id="A0A4P6JJT1"/>
<dbReference type="InterPro" id="IPR020846">
    <property type="entry name" value="MFS_dom"/>
</dbReference>
<feature type="transmembrane region" description="Helical" evidence="7">
    <location>
        <begin position="159"/>
        <end position="180"/>
    </location>
</feature>
<evidence type="ECO:0000313" key="9">
    <source>
        <dbReference type="EMBL" id="QBD75379.1"/>
    </source>
</evidence>
<dbReference type="PROSITE" id="PS50850">
    <property type="entry name" value="MFS"/>
    <property type="match status" value="1"/>
</dbReference>
<evidence type="ECO:0000256" key="1">
    <source>
        <dbReference type="ARBA" id="ARBA00004651"/>
    </source>
</evidence>
<dbReference type="RefSeq" id="WP_129885978.1">
    <property type="nucleotide sequence ID" value="NZ_CP035758.1"/>
</dbReference>
<dbReference type="EMBL" id="CP035758">
    <property type="protein sequence ID" value="QBD75379.1"/>
    <property type="molecule type" value="Genomic_DNA"/>
</dbReference>
<name>A0A4P6JJT1_KTERU</name>
<evidence type="ECO:0000256" key="7">
    <source>
        <dbReference type="SAM" id="Phobius"/>
    </source>
</evidence>
<evidence type="ECO:0000256" key="3">
    <source>
        <dbReference type="ARBA" id="ARBA00022475"/>
    </source>
</evidence>
<dbReference type="OrthoDB" id="9793283at2"/>
<dbReference type="KEGG" id="kbs:EPA93_04925"/>
<feature type="transmembrane region" description="Helical" evidence="7">
    <location>
        <begin position="264"/>
        <end position="284"/>
    </location>
</feature>
<evidence type="ECO:0000259" key="8">
    <source>
        <dbReference type="PROSITE" id="PS50850"/>
    </source>
</evidence>
<dbReference type="InterPro" id="IPR036259">
    <property type="entry name" value="MFS_trans_sf"/>
</dbReference>